<keyword evidence="4" id="KW-0255">Endonuclease</keyword>
<protein>
    <recommendedName>
        <fullName evidence="10">Nuclease S1</fullName>
    </recommendedName>
</protein>
<dbReference type="PANTHER" id="PTHR33146:SF26">
    <property type="entry name" value="ENDONUCLEASE 4"/>
    <property type="match status" value="1"/>
</dbReference>
<accession>A0AAD9M8L0</accession>
<keyword evidence="9" id="KW-1185">Reference proteome</keyword>
<dbReference type="InterPro" id="IPR003154">
    <property type="entry name" value="S1/P1nuclease"/>
</dbReference>
<comment type="similarity">
    <text evidence="1">Belongs to the nuclease type I family.</text>
</comment>
<evidence type="ECO:0000256" key="2">
    <source>
        <dbReference type="ARBA" id="ARBA00022722"/>
    </source>
</evidence>
<keyword evidence="2" id="KW-0540">Nuclease</keyword>
<evidence type="ECO:0008006" key="10">
    <source>
        <dbReference type="Google" id="ProtNLM"/>
    </source>
</evidence>
<evidence type="ECO:0000256" key="4">
    <source>
        <dbReference type="ARBA" id="ARBA00022759"/>
    </source>
</evidence>
<gene>
    <name evidence="8" type="ORF">P8C59_001073</name>
</gene>
<dbReference type="GO" id="GO:0004519">
    <property type="term" value="F:endonuclease activity"/>
    <property type="evidence" value="ECO:0007669"/>
    <property type="project" value="UniProtKB-KW"/>
</dbReference>
<dbReference type="Gene3D" id="1.10.575.10">
    <property type="entry name" value="P1 Nuclease"/>
    <property type="match status" value="1"/>
</dbReference>
<sequence length="300" mass="33302">MPQQKSPESPSPVMKFSIAWAWGGLGHITIAYLATNLVADDTASYFQGLLRNHTDDYLAGVATWADSVRYTRWGRFTEPFHFIDAKDSPPSDCSIDFDRDCKAEGCVVSALQNYTGQLLDASLRPSVRAQAAKFVVHFIGDIHQPLHTEDLARGGNDIHVLFDDVHLNLHHVWDSSIPEKMVGGVRRRPYPDAKRWAAELTAEVKSGKYREPSLAWLDGINVNDAKTTALRWATEGNAHVCSTVLPQGPRAIMGRELGSDYFKTAAPVVEIQVARAGYRLAAWLDQIARKIKGDDQMSDL</sequence>
<dbReference type="AlphaFoldDB" id="A0AAD9M8L0"/>
<evidence type="ECO:0000256" key="5">
    <source>
        <dbReference type="ARBA" id="ARBA00022801"/>
    </source>
</evidence>
<evidence type="ECO:0000256" key="1">
    <source>
        <dbReference type="ARBA" id="ARBA00009547"/>
    </source>
</evidence>
<dbReference type="GO" id="GO:0003676">
    <property type="term" value="F:nucleic acid binding"/>
    <property type="evidence" value="ECO:0007669"/>
    <property type="project" value="InterPro"/>
</dbReference>
<evidence type="ECO:0000256" key="7">
    <source>
        <dbReference type="ARBA" id="ARBA00023180"/>
    </source>
</evidence>
<proteinExistence type="inferred from homology"/>
<evidence type="ECO:0000313" key="9">
    <source>
        <dbReference type="Proteomes" id="UP001217918"/>
    </source>
</evidence>
<dbReference type="Pfam" id="PF02265">
    <property type="entry name" value="S1-P1_nuclease"/>
    <property type="match status" value="1"/>
</dbReference>
<reference evidence="8" key="1">
    <citation type="journal article" date="2023" name="Mol. Plant Microbe Interact.">
        <title>Elucidating the Obligate Nature and Biological Capacity of an Invasive Fungal Corn Pathogen.</title>
        <authorList>
            <person name="MacCready J.S."/>
            <person name="Roggenkamp E.M."/>
            <person name="Gdanetz K."/>
            <person name="Chilvers M.I."/>
        </authorList>
    </citation>
    <scope>NUCLEOTIDE SEQUENCE</scope>
    <source>
        <strain evidence="8">PM02</strain>
    </source>
</reference>
<dbReference type="PANTHER" id="PTHR33146">
    <property type="entry name" value="ENDONUCLEASE 4"/>
    <property type="match status" value="1"/>
</dbReference>
<dbReference type="GO" id="GO:0046872">
    <property type="term" value="F:metal ion binding"/>
    <property type="evidence" value="ECO:0007669"/>
    <property type="project" value="UniProtKB-KW"/>
</dbReference>
<keyword evidence="5" id="KW-0378">Hydrolase</keyword>
<evidence type="ECO:0000256" key="6">
    <source>
        <dbReference type="ARBA" id="ARBA00023157"/>
    </source>
</evidence>
<comment type="caution">
    <text evidence="8">The sequence shown here is derived from an EMBL/GenBank/DDBJ whole genome shotgun (WGS) entry which is preliminary data.</text>
</comment>
<keyword evidence="6" id="KW-1015">Disulfide bond</keyword>
<dbReference type="GO" id="GO:0006308">
    <property type="term" value="P:DNA catabolic process"/>
    <property type="evidence" value="ECO:0007669"/>
    <property type="project" value="InterPro"/>
</dbReference>
<dbReference type="CDD" id="cd11010">
    <property type="entry name" value="S1-P1_nuclease"/>
    <property type="match status" value="1"/>
</dbReference>
<dbReference type="GO" id="GO:0016788">
    <property type="term" value="F:hydrolase activity, acting on ester bonds"/>
    <property type="evidence" value="ECO:0007669"/>
    <property type="project" value="InterPro"/>
</dbReference>
<dbReference type="InterPro" id="IPR008947">
    <property type="entry name" value="PLipase_C/P1_nuclease_dom_sf"/>
</dbReference>
<evidence type="ECO:0000313" key="8">
    <source>
        <dbReference type="EMBL" id="KAK2067322.1"/>
    </source>
</evidence>
<dbReference type="EMBL" id="JAQQPM010000001">
    <property type="protein sequence ID" value="KAK2067322.1"/>
    <property type="molecule type" value="Genomic_DNA"/>
</dbReference>
<organism evidence="8 9">
    <name type="scientific">Phyllachora maydis</name>
    <dbReference type="NCBI Taxonomy" id="1825666"/>
    <lineage>
        <taxon>Eukaryota</taxon>
        <taxon>Fungi</taxon>
        <taxon>Dikarya</taxon>
        <taxon>Ascomycota</taxon>
        <taxon>Pezizomycotina</taxon>
        <taxon>Sordariomycetes</taxon>
        <taxon>Sordariomycetidae</taxon>
        <taxon>Phyllachorales</taxon>
        <taxon>Phyllachoraceae</taxon>
        <taxon>Phyllachora</taxon>
    </lineage>
</organism>
<name>A0AAD9M8L0_9PEZI</name>
<dbReference type="Proteomes" id="UP001217918">
    <property type="component" value="Unassembled WGS sequence"/>
</dbReference>
<keyword evidence="3" id="KW-0479">Metal-binding</keyword>
<dbReference type="SUPFAM" id="SSF48537">
    <property type="entry name" value="Phospholipase C/P1 nuclease"/>
    <property type="match status" value="1"/>
</dbReference>
<evidence type="ECO:0000256" key="3">
    <source>
        <dbReference type="ARBA" id="ARBA00022723"/>
    </source>
</evidence>
<keyword evidence="7" id="KW-0325">Glycoprotein</keyword>